<protein>
    <submittedName>
        <fullName evidence="1">Uncharacterized protein</fullName>
    </submittedName>
</protein>
<name>A0A2P2KEF2_RHIMU</name>
<proteinExistence type="predicted"/>
<reference evidence="1" key="1">
    <citation type="submission" date="2018-02" db="EMBL/GenBank/DDBJ databases">
        <title>Rhizophora mucronata_Transcriptome.</title>
        <authorList>
            <person name="Meera S.P."/>
            <person name="Sreeshan A."/>
            <person name="Augustine A."/>
        </authorList>
    </citation>
    <scope>NUCLEOTIDE SEQUENCE</scope>
    <source>
        <tissue evidence="1">Leaf</tissue>
    </source>
</reference>
<evidence type="ECO:0000313" key="1">
    <source>
        <dbReference type="EMBL" id="MBX04113.1"/>
    </source>
</evidence>
<sequence length="40" mass="4364">MAGRTSSLSGRMLCSIRKSPSGFFSFSDNFGCLFSFCLAF</sequence>
<dbReference type="EMBL" id="GGEC01023629">
    <property type="protein sequence ID" value="MBX04113.1"/>
    <property type="molecule type" value="Transcribed_RNA"/>
</dbReference>
<accession>A0A2P2KEF2</accession>
<organism evidence="1">
    <name type="scientific">Rhizophora mucronata</name>
    <name type="common">Asiatic mangrove</name>
    <dbReference type="NCBI Taxonomy" id="61149"/>
    <lineage>
        <taxon>Eukaryota</taxon>
        <taxon>Viridiplantae</taxon>
        <taxon>Streptophyta</taxon>
        <taxon>Embryophyta</taxon>
        <taxon>Tracheophyta</taxon>
        <taxon>Spermatophyta</taxon>
        <taxon>Magnoliopsida</taxon>
        <taxon>eudicotyledons</taxon>
        <taxon>Gunneridae</taxon>
        <taxon>Pentapetalae</taxon>
        <taxon>rosids</taxon>
        <taxon>fabids</taxon>
        <taxon>Malpighiales</taxon>
        <taxon>Rhizophoraceae</taxon>
        <taxon>Rhizophora</taxon>
    </lineage>
</organism>
<dbReference type="AlphaFoldDB" id="A0A2P2KEF2"/>